<dbReference type="EMBL" id="JAAGAX010000005">
    <property type="protein sequence ID" value="KAF2315809.1"/>
    <property type="molecule type" value="Genomic_DNA"/>
</dbReference>
<feature type="compositionally biased region" description="Basic and acidic residues" evidence="1">
    <location>
        <begin position="43"/>
        <end position="144"/>
    </location>
</feature>
<comment type="caution">
    <text evidence="2">The sequence shown here is derived from an EMBL/GenBank/DDBJ whole genome shotgun (WGS) entry which is preliminary data.</text>
</comment>
<gene>
    <name evidence="2" type="ORF">GH714_040348</name>
</gene>
<reference evidence="2 3" key="1">
    <citation type="journal article" date="2020" name="Mol. Plant">
        <title>The Chromosome-Based Rubber Tree Genome Provides New Insights into Spurge Genome Evolution and Rubber Biosynthesis.</title>
        <authorList>
            <person name="Liu J."/>
            <person name="Shi C."/>
            <person name="Shi C.C."/>
            <person name="Li W."/>
            <person name="Zhang Q.J."/>
            <person name="Zhang Y."/>
            <person name="Li K."/>
            <person name="Lu H.F."/>
            <person name="Shi C."/>
            <person name="Zhu S.T."/>
            <person name="Xiao Z.Y."/>
            <person name="Nan H."/>
            <person name="Yue Y."/>
            <person name="Zhu X.G."/>
            <person name="Wu Y."/>
            <person name="Hong X.N."/>
            <person name="Fan G.Y."/>
            <person name="Tong Y."/>
            <person name="Zhang D."/>
            <person name="Mao C.L."/>
            <person name="Liu Y.L."/>
            <person name="Hao S.J."/>
            <person name="Liu W.Q."/>
            <person name="Lv M.Q."/>
            <person name="Zhang H.B."/>
            <person name="Liu Y."/>
            <person name="Hu-Tang G.R."/>
            <person name="Wang J.P."/>
            <person name="Wang J.H."/>
            <person name="Sun Y.H."/>
            <person name="Ni S.B."/>
            <person name="Chen W.B."/>
            <person name="Zhang X.C."/>
            <person name="Jiao Y.N."/>
            <person name="Eichler E.E."/>
            <person name="Li G.H."/>
            <person name="Liu X."/>
            <person name="Gao L.Z."/>
        </authorList>
    </citation>
    <scope>NUCLEOTIDE SEQUENCE [LARGE SCALE GENOMIC DNA]</scope>
    <source>
        <strain evidence="3">cv. GT1</strain>
        <tissue evidence="2">Leaf</tissue>
    </source>
</reference>
<protein>
    <submittedName>
        <fullName evidence="2">Uncharacterized protein</fullName>
    </submittedName>
</protein>
<proteinExistence type="predicted"/>
<evidence type="ECO:0000313" key="3">
    <source>
        <dbReference type="Proteomes" id="UP000467840"/>
    </source>
</evidence>
<accession>A0A6A6MV35</accession>
<dbReference type="Proteomes" id="UP000467840">
    <property type="component" value="Chromosome 15"/>
</dbReference>
<name>A0A6A6MV35_HEVBR</name>
<dbReference type="AlphaFoldDB" id="A0A6A6MV35"/>
<evidence type="ECO:0000256" key="1">
    <source>
        <dbReference type="SAM" id="MobiDB-lite"/>
    </source>
</evidence>
<evidence type="ECO:0000313" key="2">
    <source>
        <dbReference type="EMBL" id="KAF2315809.1"/>
    </source>
</evidence>
<sequence>MVVDNGAAKSVVKDDVTKGGDSQKQPPRLVHAPRHASSLVTTKSRDKLQRRTSPAEDPDRLSKRWKGDSELRDLEGEVRFSNRERSMDARLVDLDKTGTDEQKHPDKSRGDDILLERSTDRSMGRYGREHSVERGQERGADRNFDWPSDPNLLILDYLMGFGDMQKWTAFDPV</sequence>
<organism evidence="2 3">
    <name type="scientific">Hevea brasiliensis</name>
    <name type="common">Para rubber tree</name>
    <name type="synonym">Siphonia brasiliensis</name>
    <dbReference type="NCBI Taxonomy" id="3981"/>
    <lineage>
        <taxon>Eukaryota</taxon>
        <taxon>Viridiplantae</taxon>
        <taxon>Streptophyta</taxon>
        <taxon>Embryophyta</taxon>
        <taxon>Tracheophyta</taxon>
        <taxon>Spermatophyta</taxon>
        <taxon>Magnoliopsida</taxon>
        <taxon>eudicotyledons</taxon>
        <taxon>Gunneridae</taxon>
        <taxon>Pentapetalae</taxon>
        <taxon>rosids</taxon>
        <taxon>fabids</taxon>
        <taxon>Malpighiales</taxon>
        <taxon>Euphorbiaceae</taxon>
        <taxon>Crotonoideae</taxon>
        <taxon>Micrandreae</taxon>
        <taxon>Hevea</taxon>
    </lineage>
</organism>
<keyword evidence="3" id="KW-1185">Reference proteome</keyword>
<feature type="region of interest" description="Disordered" evidence="1">
    <location>
        <begin position="1"/>
        <end position="145"/>
    </location>
</feature>